<keyword evidence="8" id="KW-0560">Oxidoreductase</keyword>
<dbReference type="PROSITE" id="PS00086">
    <property type="entry name" value="CYTOCHROME_P450"/>
    <property type="match status" value="1"/>
</dbReference>
<keyword evidence="5 7" id="KW-0408">Iron</keyword>
<evidence type="ECO:0000256" key="1">
    <source>
        <dbReference type="ARBA" id="ARBA00001971"/>
    </source>
</evidence>
<dbReference type="AlphaFoldDB" id="M7T6C3"/>
<organism evidence="9 10">
    <name type="scientific">Eutypa lata (strain UCR-EL1)</name>
    <name type="common">Grapevine dieback disease fungus</name>
    <name type="synonym">Eutypa armeniacae</name>
    <dbReference type="NCBI Taxonomy" id="1287681"/>
    <lineage>
        <taxon>Eukaryota</taxon>
        <taxon>Fungi</taxon>
        <taxon>Dikarya</taxon>
        <taxon>Ascomycota</taxon>
        <taxon>Pezizomycotina</taxon>
        <taxon>Sordariomycetes</taxon>
        <taxon>Xylariomycetidae</taxon>
        <taxon>Xylariales</taxon>
        <taxon>Diatrypaceae</taxon>
        <taxon>Eutypa</taxon>
    </lineage>
</organism>
<evidence type="ECO:0000256" key="6">
    <source>
        <dbReference type="ARBA" id="ARBA00023033"/>
    </source>
</evidence>
<dbReference type="GO" id="GO:0005506">
    <property type="term" value="F:iron ion binding"/>
    <property type="evidence" value="ECO:0007669"/>
    <property type="project" value="InterPro"/>
</dbReference>
<evidence type="ECO:0000256" key="4">
    <source>
        <dbReference type="ARBA" id="ARBA00022723"/>
    </source>
</evidence>
<dbReference type="PANTHER" id="PTHR24304">
    <property type="entry name" value="CYTOCHROME P450 FAMILY 7"/>
    <property type="match status" value="1"/>
</dbReference>
<dbReference type="KEGG" id="ela:UCREL1_786"/>
<accession>M7T6C3</accession>
<gene>
    <name evidence="9" type="ORF">UCREL1_786</name>
</gene>
<dbReference type="InterPro" id="IPR036396">
    <property type="entry name" value="Cyt_P450_sf"/>
</dbReference>
<dbReference type="Pfam" id="PF00067">
    <property type="entry name" value="p450"/>
    <property type="match status" value="1"/>
</dbReference>
<keyword evidence="3 7" id="KW-0349">Heme</keyword>
<evidence type="ECO:0000256" key="8">
    <source>
        <dbReference type="RuleBase" id="RU000461"/>
    </source>
</evidence>
<evidence type="ECO:0000313" key="10">
    <source>
        <dbReference type="Proteomes" id="UP000012174"/>
    </source>
</evidence>
<dbReference type="PRINTS" id="PR00465">
    <property type="entry name" value="EP450IV"/>
</dbReference>
<dbReference type="OrthoDB" id="1470350at2759"/>
<dbReference type="PANTHER" id="PTHR24304:SF2">
    <property type="entry name" value="24-HYDROXYCHOLESTEROL 7-ALPHA-HYDROXYLASE"/>
    <property type="match status" value="1"/>
</dbReference>
<dbReference type="SUPFAM" id="SSF48264">
    <property type="entry name" value="Cytochrome P450"/>
    <property type="match status" value="1"/>
</dbReference>
<evidence type="ECO:0000256" key="5">
    <source>
        <dbReference type="ARBA" id="ARBA00023004"/>
    </source>
</evidence>
<dbReference type="GO" id="GO:0008395">
    <property type="term" value="F:steroid hydroxylase activity"/>
    <property type="evidence" value="ECO:0007669"/>
    <property type="project" value="TreeGrafter"/>
</dbReference>
<dbReference type="OMA" id="LHFWAVL"/>
<dbReference type="InterPro" id="IPR001128">
    <property type="entry name" value="Cyt_P450"/>
</dbReference>
<evidence type="ECO:0000256" key="3">
    <source>
        <dbReference type="ARBA" id="ARBA00022617"/>
    </source>
</evidence>
<protein>
    <submittedName>
        <fullName evidence="9">Putative cytochrome p450 protein</fullName>
    </submittedName>
</protein>
<comment type="cofactor">
    <cofactor evidence="1 7">
        <name>heme</name>
        <dbReference type="ChEBI" id="CHEBI:30413"/>
    </cofactor>
</comment>
<dbReference type="EMBL" id="KB705512">
    <property type="protein sequence ID" value="EMR72157.1"/>
    <property type="molecule type" value="Genomic_DNA"/>
</dbReference>
<keyword evidence="10" id="KW-1185">Reference proteome</keyword>
<dbReference type="Gene3D" id="1.10.630.10">
    <property type="entry name" value="Cytochrome P450"/>
    <property type="match status" value="1"/>
</dbReference>
<reference evidence="10" key="1">
    <citation type="journal article" date="2013" name="Genome Announc.">
        <title>Draft genome sequence of the grapevine dieback fungus Eutypa lata UCR-EL1.</title>
        <authorList>
            <person name="Blanco-Ulate B."/>
            <person name="Rolshausen P.E."/>
            <person name="Cantu D."/>
        </authorList>
    </citation>
    <scope>NUCLEOTIDE SEQUENCE [LARGE SCALE GENOMIC DNA]</scope>
    <source>
        <strain evidence="10">UCR-EL1</strain>
    </source>
</reference>
<sequence length="295" mass="33377">MFGPHLHDIEPQVIQHMLSFNEHVWMIVFRCPNVFGLPIDEYRRKLMATARIFVQLPKNERSQASWAITNVLDGMEHVGMDTESKASMILMIFWAAVSNEHNSCFWLLAHLLYDESLMKLAKKETESGWRSGKLDIKYLCSNSPKLDSIFNEVLRLNNTAAAVRVASQKTILGGKELPLGSTIVMPFRQLHMNEDVWGPEVSHFQPSRFLKKKTLARSPSFRPFGGGATLCPGQTLARQEVFGFISVFLHRFRVSVAKDSDGRKLPFPQLNSMTPSFGLNGPIKGMDVIVDISER</sequence>
<comment type="similarity">
    <text evidence="2 8">Belongs to the cytochrome P450 family.</text>
</comment>
<dbReference type="InterPro" id="IPR050529">
    <property type="entry name" value="CYP450_sterol_14alpha_dmase"/>
</dbReference>
<dbReference type="InterPro" id="IPR002403">
    <property type="entry name" value="Cyt_P450_E_grp-IV"/>
</dbReference>
<keyword evidence="6 8" id="KW-0503">Monooxygenase</keyword>
<dbReference type="InterPro" id="IPR017972">
    <property type="entry name" value="Cyt_P450_CS"/>
</dbReference>
<name>M7T6C3_EUTLA</name>
<evidence type="ECO:0000256" key="2">
    <source>
        <dbReference type="ARBA" id="ARBA00010617"/>
    </source>
</evidence>
<evidence type="ECO:0000256" key="7">
    <source>
        <dbReference type="PIRSR" id="PIRSR602403-1"/>
    </source>
</evidence>
<feature type="binding site" description="axial binding residue" evidence="7">
    <location>
        <position position="231"/>
    </location>
    <ligand>
        <name>heme</name>
        <dbReference type="ChEBI" id="CHEBI:30413"/>
    </ligand>
    <ligandPart>
        <name>Fe</name>
        <dbReference type="ChEBI" id="CHEBI:18248"/>
    </ligandPart>
</feature>
<dbReference type="GO" id="GO:0016705">
    <property type="term" value="F:oxidoreductase activity, acting on paired donors, with incorporation or reduction of molecular oxygen"/>
    <property type="evidence" value="ECO:0007669"/>
    <property type="project" value="InterPro"/>
</dbReference>
<dbReference type="GO" id="GO:0020037">
    <property type="term" value="F:heme binding"/>
    <property type="evidence" value="ECO:0007669"/>
    <property type="project" value="InterPro"/>
</dbReference>
<dbReference type="eggNOG" id="KOG0156">
    <property type="taxonomic scope" value="Eukaryota"/>
</dbReference>
<evidence type="ECO:0000313" key="9">
    <source>
        <dbReference type="EMBL" id="EMR72157.1"/>
    </source>
</evidence>
<proteinExistence type="inferred from homology"/>
<keyword evidence="4 7" id="KW-0479">Metal-binding</keyword>
<dbReference type="Proteomes" id="UP000012174">
    <property type="component" value="Unassembled WGS sequence"/>
</dbReference>
<dbReference type="HOGENOM" id="CLU_018012_3_1_1"/>